<evidence type="ECO:0000313" key="2">
    <source>
        <dbReference type="Proteomes" id="UP000001745"/>
    </source>
</evidence>
<dbReference type="VEuPathDB" id="FungiDB:TSTA_025270"/>
<dbReference type="PhylomeDB" id="B8M4L4"/>
<evidence type="ECO:0008006" key="3">
    <source>
        <dbReference type="Google" id="ProtNLM"/>
    </source>
</evidence>
<name>B8M4L4_TALSN</name>
<protein>
    <recommendedName>
        <fullName evidence="3">GPI anchored cell wall protein</fullName>
    </recommendedName>
</protein>
<evidence type="ECO:0000313" key="1">
    <source>
        <dbReference type="EMBL" id="EED19209.1"/>
    </source>
</evidence>
<dbReference type="STRING" id="441959.B8M4L4"/>
<keyword evidence="2" id="KW-1185">Reference proteome</keyword>
<dbReference type="Proteomes" id="UP000001745">
    <property type="component" value="Unassembled WGS sequence"/>
</dbReference>
<dbReference type="AlphaFoldDB" id="B8M4L4"/>
<organism evidence="1 2">
    <name type="scientific">Talaromyces stipitatus (strain ATCC 10500 / CBS 375.48 / QM 6759 / NRRL 1006)</name>
    <name type="common">Penicillium stipitatum</name>
    <dbReference type="NCBI Taxonomy" id="441959"/>
    <lineage>
        <taxon>Eukaryota</taxon>
        <taxon>Fungi</taxon>
        <taxon>Dikarya</taxon>
        <taxon>Ascomycota</taxon>
        <taxon>Pezizomycotina</taxon>
        <taxon>Eurotiomycetes</taxon>
        <taxon>Eurotiomycetidae</taxon>
        <taxon>Eurotiales</taxon>
        <taxon>Trichocomaceae</taxon>
        <taxon>Talaromyces</taxon>
        <taxon>Talaromyces sect. Talaromyces</taxon>
    </lineage>
</organism>
<dbReference type="OMA" id="ATYHVGC"/>
<dbReference type="HOGENOM" id="CLU_085154_0_0_1"/>
<proteinExistence type="predicted"/>
<dbReference type="EMBL" id="EQ962654">
    <property type="protein sequence ID" value="EED19209.1"/>
    <property type="molecule type" value="Genomic_DNA"/>
</dbReference>
<dbReference type="GeneID" id="8106744"/>
<gene>
    <name evidence="1" type="ORF">TSTA_025270</name>
</gene>
<reference evidence="2" key="1">
    <citation type="journal article" date="2015" name="Genome Announc.">
        <title>Genome sequence of the AIDS-associated pathogen Penicillium marneffei (ATCC18224) and its near taxonomic relative Talaromyces stipitatus (ATCC10500).</title>
        <authorList>
            <person name="Nierman W.C."/>
            <person name="Fedorova-Abrams N.D."/>
            <person name="Andrianopoulos A."/>
        </authorList>
    </citation>
    <scope>NUCLEOTIDE SEQUENCE [LARGE SCALE GENOMIC DNA]</scope>
    <source>
        <strain evidence="2">ATCC 10500 / CBS 375.48 / QM 6759 / NRRL 1006</strain>
    </source>
</reference>
<dbReference type="InParanoid" id="B8M4L4"/>
<sequence length="285" mass="29255">MDFLSLISKFVPDASERVARGAFQAESSLNQALNWVPRFTTLANDSLGLFELDVSISVPIYTILHFHQPQDSYTITMRTSLLIAALATVLGATADSSSSSIIGYFVPEWDVKGFSDGAGGTSTAASLANINAAAATYHVGCVPNAPKSVCNYPSSITIVQGSATVSFTGVYVASSSAPSGSGYDVTVTESYECSLKSSTQSASCTMSVGMTGTVDGAKWTSSTSTKATYTTAPIAESYYQLTVTAGLSSFTAPDATKTPGMAVSGIAGSMITAAPVVAAAVAAWL</sequence>
<dbReference type="RefSeq" id="XP_002479643.1">
    <property type="nucleotide sequence ID" value="XM_002479598.1"/>
</dbReference>
<accession>B8M4L4</accession>
<dbReference type="OrthoDB" id="4991875at2759"/>
<dbReference type="eggNOG" id="ENOG502RN9F">
    <property type="taxonomic scope" value="Eukaryota"/>
</dbReference>